<dbReference type="SUPFAM" id="SSF56219">
    <property type="entry name" value="DNase I-like"/>
    <property type="match status" value="1"/>
</dbReference>
<reference evidence="1" key="2">
    <citation type="submission" date="2018-03" db="EMBL/GenBank/DDBJ databases">
        <title>The Triticum urartu genome reveals the dynamic nature of wheat genome evolution.</title>
        <authorList>
            <person name="Ling H."/>
            <person name="Ma B."/>
            <person name="Shi X."/>
            <person name="Liu H."/>
            <person name="Dong L."/>
            <person name="Sun H."/>
            <person name="Cao Y."/>
            <person name="Gao Q."/>
            <person name="Zheng S."/>
            <person name="Li Y."/>
            <person name="Yu Y."/>
            <person name="Du H."/>
            <person name="Qi M."/>
            <person name="Li Y."/>
            <person name="Yu H."/>
            <person name="Cui Y."/>
            <person name="Wang N."/>
            <person name="Chen C."/>
            <person name="Wu H."/>
            <person name="Zhao Y."/>
            <person name="Zhang J."/>
            <person name="Li Y."/>
            <person name="Zhou W."/>
            <person name="Zhang B."/>
            <person name="Hu W."/>
            <person name="Eijk M."/>
            <person name="Tang J."/>
            <person name="Witsenboer H."/>
            <person name="Zhao S."/>
            <person name="Li Z."/>
            <person name="Zhang A."/>
            <person name="Wang D."/>
            <person name="Liang C."/>
        </authorList>
    </citation>
    <scope>NUCLEOTIDE SEQUENCE [LARGE SCALE GENOMIC DNA]</scope>
    <source>
        <strain evidence="1">cv. G1812</strain>
    </source>
</reference>
<reference evidence="2" key="1">
    <citation type="journal article" date="2013" name="Nature">
        <title>Draft genome of the wheat A-genome progenitor Triticum urartu.</title>
        <authorList>
            <person name="Ling H.Q."/>
            <person name="Zhao S."/>
            <person name="Liu D."/>
            <person name="Wang J."/>
            <person name="Sun H."/>
            <person name="Zhang C."/>
            <person name="Fan H."/>
            <person name="Li D."/>
            <person name="Dong L."/>
            <person name="Tao Y."/>
            <person name="Gao C."/>
            <person name="Wu H."/>
            <person name="Li Y."/>
            <person name="Cui Y."/>
            <person name="Guo X."/>
            <person name="Zheng S."/>
            <person name="Wang B."/>
            <person name="Yu K."/>
            <person name="Liang Q."/>
            <person name="Yang W."/>
            <person name="Lou X."/>
            <person name="Chen J."/>
            <person name="Feng M."/>
            <person name="Jian J."/>
            <person name="Zhang X."/>
            <person name="Luo G."/>
            <person name="Jiang Y."/>
            <person name="Liu J."/>
            <person name="Wang Z."/>
            <person name="Sha Y."/>
            <person name="Zhang B."/>
            <person name="Wu H."/>
            <person name="Tang D."/>
            <person name="Shen Q."/>
            <person name="Xue P."/>
            <person name="Zou S."/>
            <person name="Wang X."/>
            <person name="Liu X."/>
            <person name="Wang F."/>
            <person name="Yang Y."/>
            <person name="An X."/>
            <person name="Dong Z."/>
            <person name="Zhang K."/>
            <person name="Zhang X."/>
            <person name="Luo M.C."/>
            <person name="Dvorak J."/>
            <person name="Tong Y."/>
            <person name="Wang J."/>
            <person name="Yang H."/>
            <person name="Li Z."/>
            <person name="Wang D."/>
            <person name="Zhang A."/>
            <person name="Wang J."/>
        </authorList>
    </citation>
    <scope>NUCLEOTIDE SEQUENCE</scope>
    <source>
        <strain evidence="2">cv. G1812</strain>
    </source>
</reference>
<evidence type="ECO:0000313" key="1">
    <source>
        <dbReference type="EnsemblPlants" id="TuG1812G0700001474.01.T01.cds310730"/>
    </source>
</evidence>
<dbReference type="Gramene" id="TuG1812G0700001474.01.T01">
    <property type="protein sequence ID" value="TuG1812G0700001474.01.T01.cds310730"/>
    <property type="gene ID" value="TuG1812G0700001474.01"/>
</dbReference>
<dbReference type="Gene3D" id="3.60.10.10">
    <property type="entry name" value="Endonuclease/exonuclease/phosphatase"/>
    <property type="match status" value="1"/>
</dbReference>
<name>A0A8R7V1H3_TRIUA</name>
<sequence length="59" mass="7014">MDAYVKLGPDDAMWRLTCVYGEPRVEDRHNIWTMLNNMSTQSDLPWLVVGDFNECMWDF</sequence>
<evidence type="ECO:0008006" key="3">
    <source>
        <dbReference type="Google" id="ProtNLM"/>
    </source>
</evidence>
<protein>
    <recommendedName>
        <fullName evidence="3">Endonuclease/exonuclease/phosphatase domain-containing protein</fullName>
    </recommendedName>
</protein>
<dbReference type="AlphaFoldDB" id="A0A8R7V1H3"/>
<dbReference type="Proteomes" id="UP000015106">
    <property type="component" value="Chromosome 7"/>
</dbReference>
<proteinExistence type="predicted"/>
<keyword evidence="2" id="KW-1185">Reference proteome</keyword>
<dbReference type="EnsemblPlants" id="TuG1812G0700001474.01.T01">
    <property type="protein sequence ID" value="TuG1812G0700001474.01.T01.cds310730"/>
    <property type="gene ID" value="TuG1812G0700001474.01"/>
</dbReference>
<dbReference type="InterPro" id="IPR036691">
    <property type="entry name" value="Endo/exonu/phosph_ase_sf"/>
</dbReference>
<evidence type="ECO:0000313" key="2">
    <source>
        <dbReference type="Proteomes" id="UP000015106"/>
    </source>
</evidence>
<accession>A0A8R7V1H3</accession>
<reference evidence="1" key="3">
    <citation type="submission" date="2022-06" db="UniProtKB">
        <authorList>
            <consortium name="EnsemblPlants"/>
        </authorList>
    </citation>
    <scope>IDENTIFICATION</scope>
</reference>
<organism evidence="1 2">
    <name type="scientific">Triticum urartu</name>
    <name type="common">Red wild einkorn</name>
    <name type="synonym">Crithodium urartu</name>
    <dbReference type="NCBI Taxonomy" id="4572"/>
    <lineage>
        <taxon>Eukaryota</taxon>
        <taxon>Viridiplantae</taxon>
        <taxon>Streptophyta</taxon>
        <taxon>Embryophyta</taxon>
        <taxon>Tracheophyta</taxon>
        <taxon>Spermatophyta</taxon>
        <taxon>Magnoliopsida</taxon>
        <taxon>Liliopsida</taxon>
        <taxon>Poales</taxon>
        <taxon>Poaceae</taxon>
        <taxon>BOP clade</taxon>
        <taxon>Pooideae</taxon>
        <taxon>Triticodae</taxon>
        <taxon>Triticeae</taxon>
        <taxon>Triticinae</taxon>
        <taxon>Triticum</taxon>
    </lineage>
</organism>